<dbReference type="GO" id="GO:0005507">
    <property type="term" value="F:copper ion binding"/>
    <property type="evidence" value="ECO:0007669"/>
    <property type="project" value="InterPro"/>
</dbReference>
<dbReference type="Gene3D" id="2.60.40.420">
    <property type="entry name" value="Cupredoxins - blue copper proteins"/>
    <property type="match status" value="3"/>
</dbReference>
<evidence type="ECO:0000256" key="5">
    <source>
        <dbReference type="ARBA" id="ARBA00022692"/>
    </source>
</evidence>
<evidence type="ECO:0000256" key="3">
    <source>
        <dbReference type="ARBA" id="ARBA00010609"/>
    </source>
</evidence>
<evidence type="ECO:0000256" key="10">
    <source>
        <dbReference type="ARBA" id="ARBA00023002"/>
    </source>
</evidence>
<dbReference type="SUPFAM" id="SSF49503">
    <property type="entry name" value="Cupredoxins"/>
    <property type="match status" value="6"/>
</dbReference>
<dbReference type="InterPro" id="IPR008972">
    <property type="entry name" value="Cupredoxin"/>
</dbReference>
<evidence type="ECO:0000256" key="11">
    <source>
        <dbReference type="ARBA" id="ARBA00023065"/>
    </source>
</evidence>
<dbReference type="PANTHER" id="PTHR11709">
    <property type="entry name" value="MULTI-COPPER OXIDASE"/>
    <property type="match status" value="1"/>
</dbReference>
<feature type="domain" description="Plastocyanin-like" evidence="18">
    <location>
        <begin position="807"/>
        <end position="916"/>
    </location>
</feature>
<feature type="chain" id="PRO_5012934128" evidence="16">
    <location>
        <begin position="27"/>
        <end position="1114"/>
    </location>
</feature>
<reference evidence="19" key="1">
    <citation type="submission" date="2017-03" db="EMBL/GenBank/DDBJ databases">
        <authorList>
            <person name="Afonso C.L."/>
            <person name="Miller P.J."/>
            <person name="Scott M.A."/>
            <person name="Spackman E."/>
            <person name="Goraichik I."/>
            <person name="Dimitrov K.M."/>
            <person name="Suarez D.L."/>
            <person name="Swayne D.E."/>
        </authorList>
    </citation>
    <scope>NUCLEOTIDE SEQUENCE</scope>
</reference>
<evidence type="ECO:0000256" key="6">
    <source>
        <dbReference type="ARBA" id="ARBA00022723"/>
    </source>
</evidence>
<evidence type="ECO:0000256" key="16">
    <source>
        <dbReference type="SAM" id="SignalP"/>
    </source>
</evidence>
<feature type="domain" description="Plastocyanin-like" evidence="17">
    <location>
        <begin position="979"/>
        <end position="1074"/>
    </location>
</feature>
<dbReference type="Pfam" id="PF07731">
    <property type="entry name" value="Cu-oxidase_2"/>
    <property type="match status" value="3"/>
</dbReference>
<dbReference type="InterPro" id="IPR045087">
    <property type="entry name" value="Cu-oxidase_fam"/>
</dbReference>
<evidence type="ECO:0000256" key="1">
    <source>
        <dbReference type="ARBA" id="ARBA00001935"/>
    </source>
</evidence>
<dbReference type="FunFam" id="2.60.40.420:FF:000009">
    <property type="entry name" value="Ceruloplasmin"/>
    <property type="match status" value="1"/>
</dbReference>
<evidence type="ECO:0000256" key="2">
    <source>
        <dbReference type="ARBA" id="ARBA00004167"/>
    </source>
</evidence>
<evidence type="ECO:0000259" key="17">
    <source>
        <dbReference type="Pfam" id="PF07731"/>
    </source>
</evidence>
<evidence type="ECO:0000256" key="15">
    <source>
        <dbReference type="SAM" id="Phobius"/>
    </source>
</evidence>
<keyword evidence="12 15" id="KW-0472">Membrane</keyword>
<feature type="domain" description="Plastocyanin-like" evidence="18">
    <location>
        <begin position="454"/>
        <end position="560"/>
    </location>
</feature>
<dbReference type="InterPro" id="IPR002355">
    <property type="entry name" value="Cu_oxidase_Cu_BS"/>
</dbReference>
<accession>A0A1V0CMI8</accession>
<evidence type="ECO:0000256" key="9">
    <source>
        <dbReference type="ARBA" id="ARBA00022989"/>
    </source>
</evidence>
<dbReference type="EMBL" id="KY686319">
    <property type="protein sequence ID" value="ARA71564.1"/>
    <property type="molecule type" value="mRNA"/>
</dbReference>
<dbReference type="InterPro" id="IPR011706">
    <property type="entry name" value="Cu-oxidase_C"/>
</dbReference>
<dbReference type="PROSITE" id="PS00080">
    <property type="entry name" value="MULTICOPPER_OXIDASE2"/>
    <property type="match status" value="1"/>
</dbReference>
<feature type="domain" description="Plastocyanin-like" evidence="18">
    <location>
        <begin position="101"/>
        <end position="209"/>
    </location>
</feature>
<sequence length="1114" mass="124811">MMDRSNAAFVLTACFIFSQLICHVAAITRTYYIAAVEKEWDYAPSGYNKIKGVKLEDDSDATVFATKGAHRIGRIYDKVLYREYEDASFTKEKPHPKYLGFLGPILKGEIGDTIVVHFKNNGSRVYSMHPHGVFYSKDSEGALYEDNTKGTFKKDDKVPPGGTHMYTWQLTQSHAPADQEDKCITWIYHSHVVPSKDINTGLLGIMLICRKGALNQGQQSGVDKEFVALFTVLDENESWLLSKNIERCSDPTGVHPNDEDFKESNKMHAINGYFYGNLPGLDMCYGDSVKWHLAGIGNEVDIHTAYFHGQSFTIDGHRKDVASLLPATFVTASMKALNPGKWMLNCLVNDHYNAGMYTLFNVTKCPGKVGVAPSVSGGKKRTYFIAANEVEWNYGPTGVNGMDGQSLIAPGSDSAVFFAQNAQRIGGTYLKAIYEQYTDARFSTKVSKPEHLGFLGPVIRAEVNDIIEVVFKNNARFNFSIQPHGVFFDKSNEGALYDDGTSRAQKADDNVQPGQTFTYRWTVPEEVGPTKSDAACITWVYHSSVDPVKDTYSGLFGPLLTCKKGTLNNDNTRKDTEKEFVLLFTVTDESESWYHEKNKEMKANASLINDDDEDYKESNKMHGINGFLYANLPGLEMCLGDTISWHVIGLGNEVDMHTAYFYGNTFTHQGSVKDTVSLLPGVFGTLTMTPDNAGNWALVCRTNDHYSAGMQAKYKVNTCNRNPELKTPGKTRRYYIAAFEMEWDYAPSGLDALDGKKLDQSEEAKVFTVTSDKRIGRKYVKAVYREFTNDQFKQQKLRTPAEEHLGILGPMLHAEVGDTIEVVFKNNANHNYSVHPHGLYYSKAHEGSDYNDGTSGADKLDNAIQPGKTYKYIWKVPERAGPGKDGPACATWAYYSDVNPIKDTNSGLIGPLIICKKGKLKEGTEERSDVDREFVLMFTVLDENESWYLDENIKKYCKNPGDKETLKADDDFMESNKMHGINGFVFGNLRGLKMYQDEKVDWLLLGIGNEVDMHTVHFHGQSFLRKQVSYHREDVYDLFPGVFATVEMVPDSTGDWLLHCHVNDHMVAGMETLYSVLDKSLKTTLKPITAASSFVTSSIFIYLSFPILAMLLKA</sequence>
<evidence type="ECO:0000256" key="13">
    <source>
        <dbReference type="ARBA" id="ARBA00023157"/>
    </source>
</evidence>
<keyword evidence="10" id="KW-0560">Oxidoreductase</keyword>
<evidence type="ECO:0000256" key="12">
    <source>
        <dbReference type="ARBA" id="ARBA00023136"/>
    </source>
</evidence>
<dbReference type="PROSITE" id="PS00079">
    <property type="entry name" value="MULTICOPPER_OXIDASE1"/>
    <property type="match status" value="3"/>
</dbReference>
<evidence type="ECO:0000259" key="18">
    <source>
        <dbReference type="Pfam" id="PF07732"/>
    </source>
</evidence>
<dbReference type="Pfam" id="PF07732">
    <property type="entry name" value="Cu-oxidase_3"/>
    <property type="match status" value="3"/>
</dbReference>
<protein>
    <submittedName>
        <fullName evidence="19">Multicopper oxidase</fullName>
    </submittedName>
</protein>
<dbReference type="FunFam" id="2.60.40.420:FF:000002">
    <property type="entry name" value="Hephaestin like 1"/>
    <property type="match status" value="2"/>
</dbReference>
<feature type="transmembrane region" description="Helical" evidence="15">
    <location>
        <begin position="1090"/>
        <end position="1112"/>
    </location>
</feature>
<name>A0A1V0CMI8_ACRDI</name>
<dbReference type="AlphaFoldDB" id="A0A1V0CMI8"/>
<evidence type="ECO:0000256" key="8">
    <source>
        <dbReference type="ARBA" id="ARBA00022737"/>
    </source>
</evidence>
<dbReference type="GO" id="GO:0006826">
    <property type="term" value="P:iron ion transport"/>
    <property type="evidence" value="ECO:0007669"/>
    <property type="project" value="TreeGrafter"/>
</dbReference>
<dbReference type="GO" id="GO:0005886">
    <property type="term" value="C:plasma membrane"/>
    <property type="evidence" value="ECO:0007669"/>
    <property type="project" value="TreeGrafter"/>
</dbReference>
<evidence type="ECO:0000256" key="7">
    <source>
        <dbReference type="ARBA" id="ARBA00022729"/>
    </source>
</evidence>
<keyword evidence="13" id="KW-1015">Disulfide bond</keyword>
<dbReference type="InterPro" id="IPR033138">
    <property type="entry name" value="Cu_oxidase_CS"/>
</dbReference>
<evidence type="ECO:0000256" key="14">
    <source>
        <dbReference type="ARBA" id="ARBA00023180"/>
    </source>
</evidence>
<keyword evidence="7 16" id="KW-0732">Signal</keyword>
<keyword evidence="11" id="KW-0406">Ion transport</keyword>
<keyword evidence="9 15" id="KW-1133">Transmembrane helix</keyword>
<feature type="signal peptide" evidence="16">
    <location>
        <begin position="1"/>
        <end position="26"/>
    </location>
</feature>
<keyword evidence="6" id="KW-0479">Metal-binding</keyword>
<evidence type="ECO:0000256" key="4">
    <source>
        <dbReference type="ARBA" id="ARBA00022448"/>
    </source>
</evidence>
<organism evidence="19">
    <name type="scientific">Acropora digitifera</name>
    <name type="common">Staghorn coral</name>
    <dbReference type="NCBI Taxonomy" id="70779"/>
    <lineage>
        <taxon>Eukaryota</taxon>
        <taxon>Metazoa</taxon>
        <taxon>Cnidaria</taxon>
        <taxon>Anthozoa</taxon>
        <taxon>Hexacorallia</taxon>
        <taxon>Scleractinia</taxon>
        <taxon>Astrocoeniina</taxon>
        <taxon>Acroporidae</taxon>
        <taxon>Acropora</taxon>
    </lineage>
</organism>
<keyword evidence="8" id="KW-0677">Repeat</keyword>
<dbReference type="InterPro" id="IPR011707">
    <property type="entry name" value="Cu-oxidase-like_N"/>
</dbReference>
<feature type="domain" description="Plastocyanin-like" evidence="17">
    <location>
        <begin position="277"/>
        <end position="363"/>
    </location>
</feature>
<dbReference type="GO" id="GO:0016491">
    <property type="term" value="F:oxidoreductase activity"/>
    <property type="evidence" value="ECO:0007669"/>
    <property type="project" value="UniProtKB-KW"/>
</dbReference>
<keyword evidence="14" id="KW-0325">Glycoprotein</keyword>
<comment type="subcellular location">
    <subcellularLocation>
        <location evidence="2">Membrane</location>
        <topology evidence="2">Single-pass membrane protein</topology>
    </subcellularLocation>
</comment>
<proteinExistence type="evidence at transcript level"/>
<comment type="cofactor">
    <cofactor evidence="1">
        <name>Cu cation</name>
        <dbReference type="ChEBI" id="CHEBI:23378"/>
    </cofactor>
</comment>
<comment type="similarity">
    <text evidence="3">Belongs to the multicopper oxidase family.</text>
</comment>
<feature type="domain" description="Plastocyanin-like" evidence="17">
    <location>
        <begin position="668"/>
        <end position="717"/>
    </location>
</feature>
<evidence type="ECO:0000313" key="19">
    <source>
        <dbReference type="EMBL" id="ARA71564.1"/>
    </source>
</evidence>
<keyword evidence="5 15" id="KW-0812">Transmembrane</keyword>
<keyword evidence="4" id="KW-0813">Transport</keyword>
<dbReference type="PANTHER" id="PTHR11709:SF504">
    <property type="entry name" value="PLASTOCYANIN-LIKE DOMAIN-CONTAINING PROTEIN"/>
    <property type="match status" value="1"/>
</dbReference>